<proteinExistence type="predicted"/>
<accession>A0A815II37</accession>
<feature type="non-terminal residue" evidence="1">
    <location>
        <position position="1"/>
    </location>
</feature>
<dbReference type="EMBL" id="CAJNOT010003119">
    <property type="protein sequence ID" value="CAF1365277.1"/>
    <property type="molecule type" value="Genomic_DNA"/>
</dbReference>
<gene>
    <name evidence="1" type="ORF">ZHD862_LOCUS31297</name>
</gene>
<reference evidence="1" key="1">
    <citation type="submission" date="2021-02" db="EMBL/GenBank/DDBJ databases">
        <authorList>
            <person name="Nowell W R."/>
        </authorList>
    </citation>
    <scope>NUCLEOTIDE SEQUENCE</scope>
</reference>
<organism evidence="1">
    <name type="scientific">Rotaria sordida</name>
    <dbReference type="NCBI Taxonomy" id="392033"/>
    <lineage>
        <taxon>Eukaryota</taxon>
        <taxon>Metazoa</taxon>
        <taxon>Spiralia</taxon>
        <taxon>Gnathifera</taxon>
        <taxon>Rotifera</taxon>
        <taxon>Eurotatoria</taxon>
        <taxon>Bdelloidea</taxon>
        <taxon>Philodinida</taxon>
        <taxon>Philodinidae</taxon>
        <taxon>Rotaria</taxon>
    </lineage>
</organism>
<sequence>EGEKSTKQLALIQIQTIPQQLPFFVILVECAHLPPINSLIHLQIKQLFELIFKFRDNIYSWKPLHKEIYPAIVYQWFEWQIKTSVVNLQLKFADWYSWVLSHCEMCSLSNRRNVIINNINSEGQMNLLSKCTCHKSSPYCPNEPWALQQALIYTYGMFIDKSITVNEWAMELHPMYSTLSTSKRNKMIHYAIYDCFTATCLLRPVTLYWTFQQEIYPAIVYQWLEWPIKTLVVNLQLKFADWYSWVLSHCKMCTLSNRRNIIINDINSDGRMNLLSKCTCHKSSPYRPNKPWTLQQALIYTYGMFIDKSITVNEWSMELDPMYSSLSTSKRNKMMHYAIYDSFAATCLVRPVTLYWTFPTANTNINQQIIKNVNDDIELISDDDKITANQCIKITINNDILYEEISNDDNELNKALSLNNNESLYEAISVDDYEQQQQF</sequence>
<dbReference type="Proteomes" id="UP000663864">
    <property type="component" value="Unassembled WGS sequence"/>
</dbReference>
<protein>
    <submittedName>
        <fullName evidence="1">Uncharacterized protein</fullName>
    </submittedName>
</protein>
<name>A0A815II37_9BILA</name>
<comment type="caution">
    <text evidence="1">The sequence shown here is derived from an EMBL/GenBank/DDBJ whole genome shotgun (WGS) entry which is preliminary data.</text>
</comment>
<dbReference type="AlphaFoldDB" id="A0A815II37"/>
<evidence type="ECO:0000313" key="1">
    <source>
        <dbReference type="EMBL" id="CAF1365277.1"/>
    </source>
</evidence>